<dbReference type="PROSITE" id="PS00132">
    <property type="entry name" value="CARBOXYPEPT_ZN_1"/>
    <property type="match status" value="1"/>
</dbReference>
<evidence type="ECO:0000256" key="2">
    <source>
        <dbReference type="ARBA" id="ARBA00005988"/>
    </source>
</evidence>
<keyword evidence="3" id="KW-0645">Protease</keyword>
<feature type="chain" id="PRO_5004839869" evidence="10">
    <location>
        <begin position="35"/>
        <end position="672"/>
    </location>
</feature>
<sequence length="672" mass="75717">MEFMKKKSFQLFASSIAFLLALNVPVAYLNTVHAAPVEQQQEDNEEVEIGEAVVPQEVITIEKTSDKVEPEIQEKQTSVETPENPETTEEETIVESPEVIYTYVTVNEDSLLFEPNNTTKALLQLNDSSTIYHVNRTDNVNWYELSIGHSTYWIARENLSEANIEVVKPEVKKTVSFTTKKSFKIFNEPSTNSTVLAAGTQATKLKTINIVDNYFVVNIGNQTGYIAFKDVELSFKSTDKVEIANKSVTLYTVTNSKFKKIGTLKKGAIFKPTKTTSKYHYIKKSGKQYAVPIAGTMPTKKASSLSTLKSATYPITLYAEKASAVYDQNGIKIGSLNKGQTVHLKGISKGHGIIEYLGQSGYVDLTNYYHKNIVNPTKNVTYKAYSYYVKVFAKLYPEFTSLEKIGESVEGRAIYALRVGNGKKEILVDAAIHAREHMTTNVVMEMIDNYSYSYNKKTSFAGYNVRQTLDTTSIWFVPMINPDGVTLVQNGINSMANKNLIKKINKSSNYKRWKANARGVDLNRNFDGEWKYVPFKPKTYKGYKGPRVFSEPEAQALKAFVERHKFKSDISYHSSGQILYWFNFQNSANYKRDLALTRQISRVTGYSIIPPLYARGSGSSADWFIMSQKKPGITVEIAPYAGEGPVSHRHWNNVWKKNKSIGLLASKEASKR</sequence>
<evidence type="ECO:0000259" key="11">
    <source>
        <dbReference type="PROSITE" id="PS52035"/>
    </source>
</evidence>
<reference evidence="12 13" key="1">
    <citation type="journal article" date="2014" name="BMC Genomics">
        <title>Genomic comparison of sporeforming bacilli isolated from milk.</title>
        <authorList>
            <person name="Moreno Switt A.I."/>
            <person name="Andrus A.D."/>
            <person name="Ranieri M.L."/>
            <person name="Orsi R.H."/>
            <person name="Ivy R."/>
            <person name="den Bakker H.C."/>
            <person name="Martin N.H."/>
            <person name="Wiedmann M."/>
            <person name="Boor K.J."/>
        </authorList>
    </citation>
    <scope>NUCLEOTIDE SEQUENCE [LARGE SCALE GENOMIC DNA]</scope>
    <source>
        <strain evidence="12 13">FSL R5-213</strain>
    </source>
</reference>
<comment type="similarity">
    <text evidence="2 8">Belongs to the peptidase M14 family.</text>
</comment>
<evidence type="ECO:0000256" key="4">
    <source>
        <dbReference type="ARBA" id="ARBA00022723"/>
    </source>
</evidence>
<dbReference type="AlphaFoldDB" id="W4F0W9"/>
<feature type="signal peptide" evidence="10">
    <location>
        <begin position="1"/>
        <end position="34"/>
    </location>
</feature>
<dbReference type="Gene3D" id="3.40.630.10">
    <property type="entry name" value="Zn peptidases"/>
    <property type="match status" value="1"/>
</dbReference>
<keyword evidence="5" id="KW-0378">Hydrolase</keyword>
<evidence type="ECO:0000256" key="7">
    <source>
        <dbReference type="ARBA" id="ARBA00023049"/>
    </source>
</evidence>
<evidence type="ECO:0000256" key="9">
    <source>
        <dbReference type="SAM" id="MobiDB-lite"/>
    </source>
</evidence>
<evidence type="ECO:0000313" key="12">
    <source>
        <dbReference type="EMBL" id="ETT86473.1"/>
    </source>
</evidence>
<keyword evidence="12" id="KW-0121">Carboxypeptidase</keyword>
<dbReference type="Pfam" id="PF00246">
    <property type="entry name" value="Peptidase_M14"/>
    <property type="match status" value="1"/>
</dbReference>
<evidence type="ECO:0000256" key="3">
    <source>
        <dbReference type="ARBA" id="ARBA00022670"/>
    </source>
</evidence>
<evidence type="ECO:0000256" key="1">
    <source>
        <dbReference type="ARBA" id="ARBA00001947"/>
    </source>
</evidence>
<gene>
    <name evidence="12" type="ORF">C176_07162</name>
</gene>
<name>W4F0W9_9BACL</name>
<accession>W4F0W9</accession>
<dbReference type="PANTHER" id="PTHR11705">
    <property type="entry name" value="PROTEASE FAMILY M14 CARBOXYPEPTIDASE A,B"/>
    <property type="match status" value="1"/>
</dbReference>
<evidence type="ECO:0000256" key="6">
    <source>
        <dbReference type="ARBA" id="ARBA00022833"/>
    </source>
</evidence>
<evidence type="ECO:0000256" key="10">
    <source>
        <dbReference type="SAM" id="SignalP"/>
    </source>
</evidence>
<protein>
    <submittedName>
        <fullName evidence="12">Peptidase M14 carboxypeptidase A</fullName>
    </submittedName>
</protein>
<keyword evidence="13" id="KW-1185">Reference proteome</keyword>
<comment type="cofactor">
    <cofactor evidence="1">
        <name>Zn(2+)</name>
        <dbReference type="ChEBI" id="CHEBI:29105"/>
    </cofactor>
</comment>
<dbReference type="GO" id="GO:0008270">
    <property type="term" value="F:zinc ion binding"/>
    <property type="evidence" value="ECO:0007669"/>
    <property type="project" value="InterPro"/>
</dbReference>
<keyword evidence="7" id="KW-0482">Metalloprotease</keyword>
<dbReference type="GO" id="GO:0004181">
    <property type="term" value="F:metallocarboxypeptidase activity"/>
    <property type="evidence" value="ECO:0007669"/>
    <property type="project" value="InterPro"/>
</dbReference>
<dbReference type="GO" id="GO:0006508">
    <property type="term" value="P:proteolysis"/>
    <property type="evidence" value="ECO:0007669"/>
    <property type="project" value="UniProtKB-KW"/>
</dbReference>
<comment type="caution">
    <text evidence="12">The sequence shown here is derived from an EMBL/GenBank/DDBJ whole genome shotgun (WGS) entry which is preliminary data.</text>
</comment>
<feature type="domain" description="Peptidase M14" evidence="11">
    <location>
        <begin position="378"/>
        <end position="665"/>
    </location>
</feature>
<evidence type="ECO:0000256" key="8">
    <source>
        <dbReference type="PROSITE-ProRule" id="PRU01379"/>
    </source>
</evidence>
<dbReference type="SUPFAM" id="SSF53187">
    <property type="entry name" value="Zn-dependent exopeptidases"/>
    <property type="match status" value="1"/>
</dbReference>
<evidence type="ECO:0000313" key="13">
    <source>
        <dbReference type="Proteomes" id="UP000019062"/>
    </source>
</evidence>
<dbReference type="InterPro" id="IPR000834">
    <property type="entry name" value="Peptidase_M14"/>
</dbReference>
<dbReference type="PANTHER" id="PTHR11705:SF143">
    <property type="entry name" value="SLL0236 PROTEIN"/>
    <property type="match status" value="1"/>
</dbReference>
<proteinExistence type="inferred from homology"/>
<dbReference type="Proteomes" id="UP000019062">
    <property type="component" value="Unassembled WGS sequence"/>
</dbReference>
<keyword evidence="10" id="KW-0732">Signal</keyword>
<dbReference type="InterPro" id="IPR057246">
    <property type="entry name" value="CARBOXYPEPT_ZN_1"/>
</dbReference>
<keyword evidence="4" id="KW-0479">Metal-binding</keyword>
<organism evidence="12 13">
    <name type="scientific">Viridibacillus arenosi FSL R5-213</name>
    <dbReference type="NCBI Taxonomy" id="1227360"/>
    <lineage>
        <taxon>Bacteria</taxon>
        <taxon>Bacillati</taxon>
        <taxon>Bacillota</taxon>
        <taxon>Bacilli</taxon>
        <taxon>Bacillales</taxon>
        <taxon>Caryophanaceae</taxon>
        <taxon>Viridibacillus</taxon>
    </lineage>
</organism>
<keyword evidence="6" id="KW-0862">Zinc</keyword>
<dbReference type="EMBL" id="ASQA01000013">
    <property type="protein sequence ID" value="ETT86473.1"/>
    <property type="molecule type" value="Genomic_DNA"/>
</dbReference>
<dbReference type="PRINTS" id="PR00765">
    <property type="entry name" value="CRBOXYPTASEA"/>
</dbReference>
<dbReference type="PROSITE" id="PS52035">
    <property type="entry name" value="PEPTIDASE_M14"/>
    <property type="match status" value="1"/>
</dbReference>
<dbReference type="GO" id="GO:0005615">
    <property type="term" value="C:extracellular space"/>
    <property type="evidence" value="ECO:0007669"/>
    <property type="project" value="TreeGrafter"/>
</dbReference>
<dbReference type="SMART" id="SM00631">
    <property type="entry name" value="Zn_pept"/>
    <property type="match status" value="1"/>
</dbReference>
<dbReference type="eggNOG" id="COG2866">
    <property type="taxonomic scope" value="Bacteria"/>
</dbReference>
<evidence type="ECO:0000256" key="5">
    <source>
        <dbReference type="ARBA" id="ARBA00022801"/>
    </source>
</evidence>
<feature type="region of interest" description="Disordered" evidence="9">
    <location>
        <begin position="66"/>
        <end position="93"/>
    </location>
</feature>
<feature type="active site" description="Proton donor/acceptor" evidence="8">
    <location>
        <position position="636"/>
    </location>
</feature>
<dbReference type="PATRIC" id="fig|1227360.4.peg.1458"/>